<evidence type="ECO:0000313" key="3">
    <source>
        <dbReference type="EMBL" id="QEL15588.1"/>
    </source>
</evidence>
<evidence type="ECO:0000256" key="1">
    <source>
        <dbReference type="SAM" id="Phobius"/>
    </source>
</evidence>
<feature type="transmembrane region" description="Helical" evidence="1">
    <location>
        <begin position="403"/>
        <end position="425"/>
    </location>
</feature>
<dbReference type="EMBL" id="CP042425">
    <property type="protein sequence ID" value="QEL15588.1"/>
    <property type="molecule type" value="Genomic_DNA"/>
</dbReference>
<keyword evidence="1" id="KW-1133">Transmembrane helix</keyword>
<organism evidence="3 4">
    <name type="scientific">Limnoglobus roseus</name>
    <dbReference type="NCBI Taxonomy" id="2598579"/>
    <lineage>
        <taxon>Bacteria</taxon>
        <taxon>Pseudomonadati</taxon>
        <taxon>Planctomycetota</taxon>
        <taxon>Planctomycetia</taxon>
        <taxon>Gemmatales</taxon>
        <taxon>Gemmataceae</taxon>
        <taxon>Limnoglobus</taxon>
    </lineage>
</organism>
<keyword evidence="1" id="KW-0472">Membrane</keyword>
<gene>
    <name evidence="3" type="ORF">PX52LOC_02517</name>
</gene>
<feature type="transmembrane region" description="Helical" evidence="1">
    <location>
        <begin position="359"/>
        <end position="383"/>
    </location>
</feature>
<keyword evidence="4" id="KW-1185">Reference proteome</keyword>
<reference evidence="4" key="1">
    <citation type="submission" date="2019-08" db="EMBL/GenBank/DDBJ databases">
        <title>Limnoglobus roseus gen. nov., sp. nov., a novel freshwater planctomycete with a giant genome from the family Gemmataceae.</title>
        <authorList>
            <person name="Kulichevskaya I.S."/>
            <person name="Naumoff D.G."/>
            <person name="Miroshnikov K."/>
            <person name="Ivanova A."/>
            <person name="Philippov D.A."/>
            <person name="Hakobyan A."/>
            <person name="Rijpstra I.C."/>
            <person name="Sinninghe Damste J.S."/>
            <person name="Liesack W."/>
            <person name="Dedysh S.N."/>
        </authorList>
    </citation>
    <scope>NUCLEOTIDE SEQUENCE [LARGE SCALE GENOMIC DNA]</scope>
    <source>
        <strain evidence="4">PX52</strain>
    </source>
</reference>
<proteinExistence type="predicted"/>
<evidence type="ECO:0000313" key="4">
    <source>
        <dbReference type="Proteomes" id="UP000324974"/>
    </source>
</evidence>
<protein>
    <recommendedName>
        <fullName evidence="5">DUF2330 domain-containing protein</fullName>
    </recommendedName>
</protein>
<accession>A0A5C1AF12</accession>
<feature type="signal peptide" evidence="2">
    <location>
        <begin position="1"/>
        <end position="21"/>
    </location>
</feature>
<feature type="transmembrane region" description="Helical" evidence="1">
    <location>
        <begin position="324"/>
        <end position="347"/>
    </location>
</feature>
<dbReference type="Proteomes" id="UP000324974">
    <property type="component" value="Chromosome"/>
</dbReference>
<sequence length="426" mass="46348">MRLLLPLATCLLLTAPTAAWADGCKFALDGRLVPEREQRALIEWADGVETLFVAALSDSSTAGSVWVVPVRANAADVQAEPVDGFPVVSFYRRYRDIARESLREAIQAVQLLDSGGLCCVGVPIGCSSGAATEAKEVARVEKLGMVVTVVRTASRADVEGYLDRQGVNRANVNLSSLEPYVGQDGYAFVCGWVAKGQAVTATGLKITFPSPTLWFPLRPTGVYADPVETVVYVRREVRPAAGCDLPGLHCEYVRGVVEEMGVGQAFDRKDANSMANLYQYHYRSRPEPITRVTLTTDPKQWDRDLELVPGLTGEGQFLKSLTGWFAFNGPFFISALGAALGLAIPLLTIPRGEQTRWDWLAGAVMGGAIIFSLWASAIAFSAWRAVRFRGQPRQPRRYLILPLLAITHFLLVFAVCRGLMAVVAAP</sequence>
<evidence type="ECO:0008006" key="5">
    <source>
        <dbReference type="Google" id="ProtNLM"/>
    </source>
</evidence>
<dbReference type="AlphaFoldDB" id="A0A5C1AF12"/>
<feature type="chain" id="PRO_5022731846" description="DUF2330 domain-containing protein" evidence="2">
    <location>
        <begin position="22"/>
        <end position="426"/>
    </location>
</feature>
<keyword evidence="1" id="KW-0812">Transmembrane</keyword>
<dbReference type="KEGG" id="lrs:PX52LOC_02517"/>
<evidence type="ECO:0000256" key="2">
    <source>
        <dbReference type="SAM" id="SignalP"/>
    </source>
</evidence>
<name>A0A5C1AF12_9BACT</name>
<keyword evidence="2" id="KW-0732">Signal</keyword>